<keyword evidence="4" id="KW-0812">Transmembrane</keyword>
<dbReference type="InterPro" id="IPR035914">
    <property type="entry name" value="Sperma_CUB_dom_sf"/>
</dbReference>
<dbReference type="CDD" id="cd00041">
    <property type="entry name" value="CUB"/>
    <property type="match status" value="1"/>
</dbReference>
<dbReference type="SUPFAM" id="SSF49854">
    <property type="entry name" value="Spermadhesin, CUB domain"/>
    <property type="match status" value="1"/>
</dbReference>
<feature type="domain" description="CUB" evidence="5">
    <location>
        <begin position="1"/>
        <end position="103"/>
    </location>
</feature>
<evidence type="ECO:0000256" key="4">
    <source>
        <dbReference type="SAM" id="Phobius"/>
    </source>
</evidence>
<keyword evidence="4" id="KW-0472">Membrane</keyword>
<evidence type="ECO:0000256" key="2">
    <source>
        <dbReference type="ARBA" id="ARBA00023157"/>
    </source>
</evidence>
<dbReference type="PROSITE" id="PS01180">
    <property type="entry name" value="CUB"/>
    <property type="match status" value="1"/>
</dbReference>
<dbReference type="RefSeq" id="XP_022286135.1">
    <property type="nucleotide sequence ID" value="XM_022430427.1"/>
</dbReference>
<dbReference type="GeneID" id="111099074"/>
<feature type="transmembrane region" description="Helical" evidence="4">
    <location>
        <begin position="149"/>
        <end position="174"/>
    </location>
</feature>
<dbReference type="PANTHER" id="PTHR24251">
    <property type="entry name" value="OVOCHYMASE-RELATED"/>
    <property type="match status" value="1"/>
</dbReference>
<keyword evidence="4" id="KW-1133">Transmembrane helix</keyword>
<dbReference type="Proteomes" id="UP000694844">
    <property type="component" value="Chromosome 5"/>
</dbReference>
<evidence type="ECO:0000259" key="5">
    <source>
        <dbReference type="PROSITE" id="PS01180"/>
    </source>
</evidence>
<dbReference type="InterPro" id="IPR000859">
    <property type="entry name" value="CUB_dom"/>
</dbReference>
<evidence type="ECO:0000313" key="6">
    <source>
        <dbReference type="Proteomes" id="UP000694844"/>
    </source>
</evidence>
<dbReference type="Pfam" id="PF00431">
    <property type="entry name" value="CUB"/>
    <property type="match status" value="1"/>
</dbReference>
<keyword evidence="1" id="KW-0677">Repeat</keyword>
<dbReference type="OrthoDB" id="6161849at2759"/>
<dbReference type="KEGG" id="cvn:111099074"/>
<reference evidence="7" key="1">
    <citation type="submission" date="2025-08" db="UniProtKB">
        <authorList>
            <consortium name="RefSeq"/>
        </authorList>
    </citation>
    <scope>IDENTIFICATION</scope>
    <source>
        <tissue evidence="7">Whole sample</tissue>
    </source>
</reference>
<name>A0A8B8A4P1_CRAVI</name>
<evidence type="ECO:0000256" key="1">
    <source>
        <dbReference type="ARBA" id="ARBA00022737"/>
    </source>
</evidence>
<keyword evidence="6" id="KW-1185">Reference proteome</keyword>
<sequence length="213" mass="24023">MMTSPDYPCNYPNNVNFTWIIKPGKIKDIVNFTILDLQAETKNGRSCYDYLQITRFDPCCITLIEGCTFGTYSIVVEGEHFQVSFISDESITKKGFMLLWQVLSPLKRTTDNLPSTPLSDASNTVNTKVTTTLSYETDAQTCEGDADIYSIYGILFLSMSGLSGMLVLVIVGIVSHYKKHNHRNHLQLMSGNTDYHTPEGRPDSNYAELRMMM</sequence>
<accession>A0A8B8A4P1</accession>
<gene>
    <name evidence="7" type="primary">LOC111099074</name>
</gene>
<evidence type="ECO:0000256" key="3">
    <source>
        <dbReference type="PROSITE-ProRule" id="PRU00059"/>
    </source>
</evidence>
<evidence type="ECO:0000313" key="7">
    <source>
        <dbReference type="RefSeq" id="XP_022286135.1"/>
    </source>
</evidence>
<dbReference type="PANTHER" id="PTHR24251:SF30">
    <property type="entry name" value="MEMBRANE FRIZZLED-RELATED PROTEIN"/>
    <property type="match status" value="1"/>
</dbReference>
<keyword evidence="2" id="KW-1015">Disulfide bond</keyword>
<proteinExistence type="predicted"/>
<dbReference type="AlphaFoldDB" id="A0A8B8A4P1"/>
<dbReference type="Gene3D" id="2.60.120.290">
    <property type="entry name" value="Spermadhesin, CUB domain"/>
    <property type="match status" value="1"/>
</dbReference>
<organism evidence="6 7">
    <name type="scientific">Crassostrea virginica</name>
    <name type="common">Eastern oyster</name>
    <dbReference type="NCBI Taxonomy" id="6565"/>
    <lineage>
        <taxon>Eukaryota</taxon>
        <taxon>Metazoa</taxon>
        <taxon>Spiralia</taxon>
        <taxon>Lophotrochozoa</taxon>
        <taxon>Mollusca</taxon>
        <taxon>Bivalvia</taxon>
        <taxon>Autobranchia</taxon>
        <taxon>Pteriomorphia</taxon>
        <taxon>Ostreida</taxon>
        <taxon>Ostreoidea</taxon>
        <taxon>Ostreidae</taxon>
        <taxon>Crassostrea</taxon>
    </lineage>
</organism>
<comment type="caution">
    <text evidence="3">Lacks conserved residue(s) required for the propagation of feature annotation.</text>
</comment>
<protein>
    <submittedName>
        <fullName evidence="7">Deleted in malignant brain tumors 1 protein-like</fullName>
    </submittedName>
</protein>